<evidence type="ECO:0000313" key="4">
    <source>
        <dbReference type="Proteomes" id="UP000436016"/>
    </source>
</evidence>
<dbReference type="AlphaFoldDB" id="A0A6B0TSF9"/>
<keyword evidence="1" id="KW-1133">Transmembrane helix</keyword>
<dbReference type="RefSeq" id="WP_160852273.1">
    <property type="nucleotide sequence ID" value="NZ_WUWG01000001.1"/>
</dbReference>
<dbReference type="EMBL" id="WUWG01000001">
    <property type="protein sequence ID" value="MXU64668.1"/>
    <property type="molecule type" value="Genomic_DNA"/>
</dbReference>
<reference evidence="3 4" key="1">
    <citation type="submission" date="2019-12" db="EMBL/GenBank/DDBJ databases">
        <title>Strain KN286 was isolated from seawater, which was collected from Caroline Seamount in the tropical western Pacific.</title>
        <authorList>
            <person name="Wang Q."/>
        </authorList>
    </citation>
    <scope>NUCLEOTIDE SEQUENCE [LARGE SCALE GENOMIC DNA]</scope>
    <source>
        <strain evidence="3 4">KN286</strain>
    </source>
</reference>
<keyword evidence="2" id="KW-0732">Signal</keyword>
<evidence type="ECO:0000256" key="2">
    <source>
        <dbReference type="SAM" id="SignalP"/>
    </source>
</evidence>
<evidence type="ECO:0000256" key="1">
    <source>
        <dbReference type="SAM" id="Phobius"/>
    </source>
</evidence>
<organism evidence="3 4">
    <name type="scientific">Oceanomicrobium pacificus</name>
    <dbReference type="NCBI Taxonomy" id="2692916"/>
    <lineage>
        <taxon>Bacteria</taxon>
        <taxon>Pseudomonadati</taxon>
        <taxon>Pseudomonadota</taxon>
        <taxon>Alphaproteobacteria</taxon>
        <taxon>Rhodobacterales</taxon>
        <taxon>Paracoccaceae</taxon>
        <taxon>Oceanomicrobium</taxon>
    </lineage>
</organism>
<keyword evidence="4" id="KW-1185">Reference proteome</keyword>
<keyword evidence="1" id="KW-0472">Membrane</keyword>
<feature type="chain" id="PRO_5025466680" description="Ferrochelatase" evidence="2">
    <location>
        <begin position="20"/>
        <end position="70"/>
    </location>
</feature>
<accession>A0A6B0TSF9</accession>
<evidence type="ECO:0000313" key="3">
    <source>
        <dbReference type="EMBL" id="MXU64668.1"/>
    </source>
</evidence>
<feature type="transmembrane region" description="Helical" evidence="1">
    <location>
        <begin position="43"/>
        <end position="62"/>
    </location>
</feature>
<proteinExistence type="predicted"/>
<feature type="signal peptide" evidence="2">
    <location>
        <begin position="1"/>
        <end position="19"/>
    </location>
</feature>
<evidence type="ECO:0008006" key="5">
    <source>
        <dbReference type="Google" id="ProtNLM"/>
    </source>
</evidence>
<dbReference type="Proteomes" id="UP000436016">
    <property type="component" value="Unassembled WGS sequence"/>
</dbReference>
<protein>
    <recommendedName>
        <fullName evidence="5">Ferrochelatase</fullName>
    </recommendedName>
</protein>
<comment type="caution">
    <text evidence="3">The sequence shown here is derived from an EMBL/GenBank/DDBJ whole genome shotgun (WGS) entry which is preliminary data.</text>
</comment>
<gene>
    <name evidence="3" type="ORF">GSH16_04365</name>
</gene>
<name>A0A6B0TSF9_9RHOB</name>
<keyword evidence="1" id="KW-0812">Transmembrane</keyword>
<sequence length="70" mass="7210">MKKIVLTSAAALVATSALAGNMTFEEPMEEVVVVEEPAGSSAGSWGWVIPVLALAAVAYAVTQNNDDDDS</sequence>